<evidence type="ECO:0000259" key="2">
    <source>
        <dbReference type="Pfam" id="PF12937"/>
    </source>
</evidence>
<dbReference type="InterPro" id="IPR036047">
    <property type="entry name" value="F-box-like_dom_sf"/>
</dbReference>
<dbReference type="Proteomes" id="UP001562425">
    <property type="component" value="Unassembled WGS sequence"/>
</dbReference>
<name>A0ABD1DDC5_CULPP</name>
<dbReference type="Gene3D" id="3.80.10.10">
    <property type="entry name" value="Ribonuclease Inhibitor"/>
    <property type="match status" value="2"/>
</dbReference>
<organism evidence="3 4">
    <name type="scientific">Culex pipiens pipiens</name>
    <name type="common">Northern house mosquito</name>
    <dbReference type="NCBI Taxonomy" id="38569"/>
    <lineage>
        <taxon>Eukaryota</taxon>
        <taxon>Metazoa</taxon>
        <taxon>Ecdysozoa</taxon>
        <taxon>Arthropoda</taxon>
        <taxon>Hexapoda</taxon>
        <taxon>Insecta</taxon>
        <taxon>Pterygota</taxon>
        <taxon>Neoptera</taxon>
        <taxon>Endopterygota</taxon>
        <taxon>Diptera</taxon>
        <taxon>Nematocera</taxon>
        <taxon>Culicoidea</taxon>
        <taxon>Culicidae</taxon>
        <taxon>Culicinae</taxon>
        <taxon>Culicini</taxon>
        <taxon>Culex</taxon>
        <taxon>Culex</taxon>
    </lineage>
</organism>
<proteinExistence type="predicted"/>
<evidence type="ECO:0000313" key="3">
    <source>
        <dbReference type="EMBL" id="KAL1397677.1"/>
    </source>
</evidence>
<dbReference type="SUPFAM" id="SSF81383">
    <property type="entry name" value="F-box domain"/>
    <property type="match status" value="1"/>
</dbReference>
<gene>
    <name evidence="3" type="ORF">pipiens_009572</name>
</gene>
<keyword evidence="4" id="KW-1185">Reference proteome</keyword>
<evidence type="ECO:0000256" key="1">
    <source>
        <dbReference type="SAM" id="MobiDB-lite"/>
    </source>
</evidence>
<dbReference type="PANTHER" id="PTHR38926">
    <property type="entry name" value="F-BOX DOMAIN CONTAINING PROTEIN, EXPRESSED"/>
    <property type="match status" value="1"/>
</dbReference>
<dbReference type="Gene3D" id="1.20.1280.50">
    <property type="match status" value="1"/>
</dbReference>
<comment type="caution">
    <text evidence="3">The sequence shown here is derived from an EMBL/GenBank/DDBJ whole genome shotgun (WGS) entry which is preliminary data.</text>
</comment>
<feature type="region of interest" description="Disordered" evidence="1">
    <location>
        <begin position="517"/>
        <end position="537"/>
    </location>
</feature>
<protein>
    <recommendedName>
        <fullName evidence="2">F-box domain-containing protein</fullName>
    </recommendedName>
</protein>
<dbReference type="Pfam" id="PF12937">
    <property type="entry name" value="F-box-like"/>
    <property type="match status" value="1"/>
</dbReference>
<dbReference type="InterPro" id="IPR032675">
    <property type="entry name" value="LRR_dom_sf"/>
</dbReference>
<sequence length="537" mass="61061">MSSSITRKRPKGATNDDAAAVTTTIRHQPNRAVKRPRLPDPVPRFPPEIWEYIFRYVTEPRHLLRLRLVCQCWRDVIAGSPTLMGRFNVRLVGDKRTNRDRIDGAFVLVGLPPLVVKVTLRKYSIVTVDGWWMGVGLKLRELRLESCKMALGVLYGMLRAAPNLKVLVLDSVRLSGTDEPDFQLGRMESLTVCHASYEGKVWRDCLAGFERVFPRLEELTLNTGFDPAQTDILHAIRTLQATLKHLDLPRKFSGAGFLEELCGMQQLRLKSITLENLPNEVDQWTRFCRMQPQLEMLTVTVNNSQLQLLTATGQLLPRLKSLSLTVIGPLDTSFLATMPALESLAIDGQYQNLSFNGQSCPNLLHFTLSDVQTRDVLHFLQRSPKLERLALDDCQLGFPVSIATPFTNLRHLTLNGIQCPNAVMCNLLRNCTRLEQLHLAWLKYLDDGVVRVFCQQLKRLRKLTMLGIRCTTAEACASYIVRHCRKLEELCADFGDAELERIERARKVRIRRRVVSDTEEDDDDDEDGEGEEFGGFF</sequence>
<dbReference type="EMBL" id="JBEHCU010006185">
    <property type="protein sequence ID" value="KAL1397677.1"/>
    <property type="molecule type" value="Genomic_DNA"/>
</dbReference>
<dbReference type="PANTHER" id="PTHR38926:SF5">
    <property type="entry name" value="F-BOX AND LEUCINE-RICH REPEAT PROTEIN 6"/>
    <property type="match status" value="1"/>
</dbReference>
<reference evidence="3 4" key="1">
    <citation type="submission" date="2024-05" db="EMBL/GenBank/DDBJ databases">
        <title>Culex pipiens pipiens assembly and annotation.</title>
        <authorList>
            <person name="Alout H."/>
            <person name="Durand T."/>
        </authorList>
    </citation>
    <scope>NUCLEOTIDE SEQUENCE [LARGE SCALE GENOMIC DNA]</scope>
    <source>
        <strain evidence="3">HA-2024</strain>
        <tissue evidence="3">Whole body</tissue>
    </source>
</reference>
<feature type="domain" description="F-box" evidence="2">
    <location>
        <begin position="46"/>
        <end position="80"/>
    </location>
</feature>
<dbReference type="InterPro" id="IPR001810">
    <property type="entry name" value="F-box_dom"/>
</dbReference>
<dbReference type="SUPFAM" id="SSF52047">
    <property type="entry name" value="RNI-like"/>
    <property type="match status" value="1"/>
</dbReference>
<evidence type="ECO:0000313" key="4">
    <source>
        <dbReference type="Proteomes" id="UP001562425"/>
    </source>
</evidence>
<accession>A0ABD1DDC5</accession>
<dbReference type="AlphaFoldDB" id="A0ABD1DDC5"/>